<keyword evidence="8" id="KW-0133">Cell shape</keyword>
<gene>
    <name evidence="18" type="ORF">LCGC14_0160760</name>
</gene>
<evidence type="ECO:0000313" key="18">
    <source>
        <dbReference type="EMBL" id="KKN97118.1"/>
    </source>
</evidence>
<dbReference type="EMBL" id="LAZR01000060">
    <property type="protein sequence ID" value="KKN97118.1"/>
    <property type="molecule type" value="Genomic_DNA"/>
</dbReference>
<evidence type="ECO:0000256" key="13">
    <source>
        <dbReference type="ARBA" id="ARBA00044770"/>
    </source>
</evidence>
<keyword evidence="7" id="KW-0378">Hydrolase</keyword>
<keyword evidence="15" id="KW-1133">Transmembrane helix</keyword>
<evidence type="ECO:0000256" key="6">
    <source>
        <dbReference type="ARBA" id="ARBA00022679"/>
    </source>
</evidence>
<proteinExistence type="predicted"/>
<dbReference type="GO" id="GO:0005886">
    <property type="term" value="C:plasma membrane"/>
    <property type="evidence" value="ECO:0007669"/>
    <property type="project" value="UniProtKB-SubCell"/>
</dbReference>
<dbReference type="GO" id="GO:0008955">
    <property type="term" value="F:peptidoglycan glycosyltransferase activity"/>
    <property type="evidence" value="ECO:0007669"/>
    <property type="project" value="UniProtKB-EC"/>
</dbReference>
<evidence type="ECO:0000256" key="3">
    <source>
        <dbReference type="ARBA" id="ARBA00022645"/>
    </source>
</evidence>
<keyword evidence="4" id="KW-0645">Protease</keyword>
<dbReference type="NCBIfam" id="TIGR02074">
    <property type="entry name" value="PBP_1a_fam"/>
    <property type="match status" value="1"/>
</dbReference>
<dbReference type="GO" id="GO:0030288">
    <property type="term" value="C:outer membrane-bounded periplasmic space"/>
    <property type="evidence" value="ECO:0007669"/>
    <property type="project" value="TreeGrafter"/>
</dbReference>
<evidence type="ECO:0000256" key="11">
    <source>
        <dbReference type="ARBA" id="ARBA00023268"/>
    </source>
</evidence>
<keyword evidence="10 15" id="KW-0472">Membrane</keyword>
<evidence type="ECO:0000256" key="12">
    <source>
        <dbReference type="ARBA" id="ARBA00023316"/>
    </source>
</evidence>
<dbReference type="GO" id="GO:0004180">
    <property type="term" value="F:carboxypeptidase activity"/>
    <property type="evidence" value="ECO:0007669"/>
    <property type="project" value="UniProtKB-KW"/>
</dbReference>
<protein>
    <recommendedName>
        <fullName evidence="13">peptidoglycan glycosyltransferase</fullName>
        <ecNumber evidence="13">2.4.99.28</ecNumber>
    </recommendedName>
</protein>
<dbReference type="GO" id="GO:0008658">
    <property type="term" value="F:penicillin binding"/>
    <property type="evidence" value="ECO:0007669"/>
    <property type="project" value="InterPro"/>
</dbReference>
<feature type="domain" description="Glycosyl transferase family 51" evidence="17">
    <location>
        <begin position="76"/>
        <end position="248"/>
    </location>
</feature>
<dbReference type="AlphaFoldDB" id="A0A0F9XXJ6"/>
<evidence type="ECO:0000256" key="8">
    <source>
        <dbReference type="ARBA" id="ARBA00022960"/>
    </source>
</evidence>
<feature type="transmembrane region" description="Helical" evidence="15">
    <location>
        <begin position="20"/>
        <end position="45"/>
    </location>
</feature>
<evidence type="ECO:0000259" key="17">
    <source>
        <dbReference type="Pfam" id="PF00912"/>
    </source>
</evidence>
<keyword evidence="15" id="KW-0812">Transmembrane</keyword>
<accession>A0A0F9XXJ6</accession>
<dbReference type="InterPro" id="IPR012338">
    <property type="entry name" value="Beta-lactam/transpept-like"/>
</dbReference>
<dbReference type="EC" id="2.4.99.28" evidence="13"/>
<evidence type="ECO:0000256" key="4">
    <source>
        <dbReference type="ARBA" id="ARBA00022670"/>
    </source>
</evidence>
<keyword evidence="9" id="KW-0573">Peptidoglycan synthesis</keyword>
<comment type="subcellular location">
    <subcellularLocation>
        <location evidence="1">Cell membrane</location>
    </subcellularLocation>
</comment>
<dbReference type="GO" id="GO:0008360">
    <property type="term" value="P:regulation of cell shape"/>
    <property type="evidence" value="ECO:0007669"/>
    <property type="project" value="UniProtKB-KW"/>
</dbReference>
<dbReference type="InterPro" id="IPR036950">
    <property type="entry name" value="PBP_transglycosylase"/>
</dbReference>
<comment type="catalytic activity">
    <reaction evidence="14">
        <text>[GlcNAc-(1-&gt;4)-Mur2Ac(oyl-L-Ala-gamma-D-Glu-L-Lys-D-Ala-D-Ala)](n)-di-trans,octa-cis-undecaprenyl diphosphate + beta-D-GlcNAc-(1-&gt;4)-Mur2Ac(oyl-L-Ala-gamma-D-Glu-L-Lys-D-Ala-D-Ala)-di-trans,octa-cis-undecaprenyl diphosphate = [GlcNAc-(1-&gt;4)-Mur2Ac(oyl-L-Ala-gamma-D-Glu-L-Lys-D-Ala-D-Ala)](n+1)-di-trans,octa-cis-undecaprenyl diphosphate + di-trans,octa-cis-undecaprenyl diphosphate + H(+)</text>
        <dbReference type="Rhea" id="RHEA:23708"/>
        <dbReference type="Rhea" id="RHEA-COMP:9602"/>
        <dbReference type="Rhea" id="RHEA-COMP:9603"/>
        <dbReference type="ChEBI" id="CHEBI:15378"/>
        <dbReference type="ChEBI" id="CHEBI:58405"/>
        <dbReference type="ChEBI" id="CHEBI:60033"/>
        <dbReference type="ChEBI" id="CHEBI:78435"/>
        <dbReference type="EC" id="2.4.99.28"/>
    </reaction>
</comment>
<dbReference type="GO" id="GO:0006508">
    <property type="term" value="P:proteolysis"/>
    <property type="evidence" value="ECO:0007669"/>
    <property type="project" value="UniProtKB-KW"/>
</dbReference>
<evidence type="ECO:0000256" key="2">
    <source>
        <dbReference type="ARBA" id="ARBA00022475"/>
    </source>
</evidence>
<dbReference type="Pfam" id="PF00912">
    <property type="entry name" value="Transgly"/>
    <property type="match status" value="1"/>
</dbReference>
<dbReference type="GO" id="GO:0009252">
    <property type="term" value="P:peptidoglycan biosynthetic process"/>
    <property type="evidence" value="ECO:0007669"/>
    <property type="project" value="UniProtKB-KW"/>
</dbReference>
<dbReference type="SUPFAM" id="SSF56601">
    <property type="entry name" value="beta-lactamase/transpeptidase-like"/>
    <property type="match status" value="1"/>
</dbReference>
<keyword evidence="3" id="KW-0121">Carboxypeptidase</keyword>
<evidence type="ECO:0000256" key="9">
    <source>
        <dbReference type="ARBA" id="ARBA00022984"/>
    </source>
</evidence>
<keyword evidence="2" id="KW-1003">Cell membrane</keyword>
<evidence type="ECO:0000259" key="16">
    <source>
        <dbReference type="Pfam" id="PF00905"/>
    </source>
</evidence>
<reference evidence="18" key="1">
    <citation type="journal article" date="2015" name="Nature">
        <title>Complex archaea that bridge the gap between prokaryotes and eukaryotes.</title>
        <authorList>
            <person name="Spang A."/>
            <person name="Saw J.H."/>
            <person name="Jorgensen S.L."/>
            <person name="Zaremba-Niedzwiedzka K."/>
            <person name="Martijn J."/>
            <person name="Lind A.E."/>
            <person name="van Eijk R."/>
            <person name="Schleper C."/>
            <person name="Guy L."/>
            <person name="Ettema T.J."/>
        </authorList>
    </citation>
    <scope>NUCLEOTIDE SEQUENCE</scope>
</reference>
<dbReference type="InterPro" id="IPR023346">
    <property type="entry name" value="Lysozyme-like_dom_sf"/>
</dbReference>
<keyword evidence="5" id="KW-0328">Glycosyltransferase</keyword>
<evidence type="ECO:0000256" key="10">
    <source>
        <dbReference type="ARBA" id="ARBA00023136"/>
    </source>
</evidence>
<organism evidence="18">
    <name type="scientific">marine sediment metagenome</name>
    <dbReference type="NCBI Taxonomy" id="412755"/>
    <lineage>
        <taxon>unclassified sequences</taxon>
        <taxon>metagenomes</taxon>
        <taxon>ecological metagenomes</taxon>
    </lineage>
</organism>
<comment type="caution">
    <text evidence="18">The sequence shown here is derived from an EMBL/GenBank/DDBJ whole genome shotgun (WGS) entry which is preliminary data.</text>
</comment>
<dbReference type="Gene3D" id="3.40.710.10">
    <property type="entry name" value="DD-peptidase/beta-lactamase superfamily"/>
    <property type="match status" value="1"/>
</dbReference>
<keyword evidence="11" id="KW-0511">Multifunctional enzyme</keyword>
<feature type="domain" description="Penicillin-binding protein transpeptidase" evidence="16">
    <location>
        <begin position="336"/>
        <end position="625"/>
    </location>
</feature>
<keyword evidence="6" id="KW-0808">Transferase</keyword>
<dbReference type="SUPFAM" id="SSF53955">
    <property type="entry name" value="Lysozyme-like"/>
    <property type="match status" value="1"/>
</dbReference>
<dbReference type="PANTHER" id="PTHR32282">
    <property type="entry name" value="BINDING PROTEIN TRANSPEPTIDASE, PUTATIVE-RELATED"/>
    <property type="match status" value="1"/>
</dbReference>
<sequence>MAQRKYYRHTFRKKEKYKLLLKILSGFLFFIVAIFLMVAFLFVFYAKDLPRPEKFTERTFIESSKIFDRSGEILLYEIYGEERREIVPIGIVPEYLKNAVIVTEDIEFYHHFGISFKAIARAILIDLKLGKPAQGGSTISQQLIRSSFLTPSKTAKRKIREIILTLELERRYSKEQILEFYLNQIPFGENAYGVEAASQVYFGKSVSNISITEAAILASLIQAPSRLSPYGEHKEDLLIRKDYVLEKMAEYNFLTQEEVEDAKSQTLKFISPRLIKAPHFVVYVRDYLLNQYSEDFLKEKGLKIITTLDWGLQKWAEEVVQEGARINQASRAHNAALVAIDPKTGEILAMVGSKDFWADSYPENCMPGENCLFDPQYNVATGISGRQPGSAFKPFVYVTAFKNGYSDETIVIDEKTDFNGYIPQNYDGIFRGAVTLREALAQSLNVPSVKVLANFAGVEDSIKTAKSFGITTLNQPLSYYGLSLVLGGGEVRLLDMVSAYGVFATGGFRFPPRNILRIEDSSGNILEKRENNGRRVMNPEPIYLINSILSDNEARAPTFGLNSLLYFKDYQVAAKTGTTQNYKDGWIIGYTSSIVVGVWVGNNDNSPMYEKPGVSVAAPIWRRFIEKALLEFPKELLFE</sequence>
<dbReference type="InterPro" id="IPR001460">
    <property type="entry name" value="PCN-bd_Tpept"/>
</dbReference>
<evidence type="ECO:0000256" key="15">
    <source>
        <dbReference type="SAM" id="Phobius"/>
    </source>
</evidence>
<evidence type="ECO:0000256" key="7">
    <source>
        <dbReference type="ARBA" id="ARBA00022801"/>
    </source>
</evidence>
<dbReference type="Gene3D" id="1.10.3810.10">
    <property type="entry name" value="Biosynthetic peptidoglycan transglycosylase-like"/>
    <property type="match status" value="1"/>
</dbReference>
<dbReference type="FunFam" id="1.10.3810.10:FF:000001">
    <property type="entry name" value="Penicillin-binding protein 1A"/>
    <property type="match status" value="1"/>
</dbReference>
<evidence type="ECO:0000256" key="14">
    <source>
        <dbReference type="ARBA" id="ARBA00049902"/>
    </source>
</evidence>
<evidence type="ECO:0000256" key="1">
    <source>
        <dbReference type="ARBA" id="ARBA00004236"/>
    </source>
</evidence>
<dbReference type="InterPro" id="IPR050396">
    <property type="entry name" value="Glycosyltr_51/Transpeptidase"/>
</dbReference>
<name>A0A0F9XXJ6_9ZZZZ</name>
<dbReference type="PANTHER" id="PTHR32282:SF11">
    <property type="entry name" value="PENICILLIN-BINDING PROTEIN 1B"/>
    <property type="match status" value="1"/>
</dbReference>
<dbReference type="InterPro" id="IPR001264">
    <property type="entry name" value="Glyco_trans_51"/>
</dbReference>
<dbReference type="GO" id="GO:0071555">
    <property type="term" value="P:cell wall organization"/>
    <property type="evidence" value="ECO:0007669"/>
    <property type="project" value="UniProtKB-KW"/>
</dbReference>
<evidence type="ECO:0000256" key="5">
    <source>
        <dbReference type="ARBA" id="ARBA00022676"/>
    </source>
</evidence>
<keyword evidence="12" id="KW-0961">Cell wall biogenesis/degradation</keyword>
<dbReference type="Pfam" id="PF00905">
    <property type="entry name" value="Transpeptidase"/>
    <property type="match status" value="1"/>
</dbReference>